<comment type="caution">
    <text evidence="1">The sequence shown here is derived from an EMBL/GenBank/DDBJ whole genome shotgun (WGS) entry which is preliminary data.</text>
</comment>
<reference evidence="1" key="1">
    <citation type="submission" date="2022-03" db="EMBL/GenBank/DDBJ databases">
        <title>Draft genome sequence of Aduncisulcus paluster, a free-living microaerophilic Fornicata.</title>
        <authorList>
            <person name="Yuyama I."/>
            <person name="Kume K."/>
            <person name="Tamura T."/>
            <person name="Inagaki Y."/>
            <person name="Hashimoto T."/>
        </authorList>
    </citation>
    <scope>NUCLEOTIDE SEQUENCE</scope>
    <source>
        <strain evidence="1">NY0171</strain>
    </source>
</reference>
<gene>
    <name evidence="1" type="ORF">ADUPG1_009508</name>
</gene>
<name>A0ABQ5KVW6_9EUKA</name>
<sequence>MGSSASSPQNILKVSRIQNGSSIVAVHPLNVKIHAEKVICSLGGDMNRIDLENFFEGNGNLLFFKLFIPFDCPQSLDCLNLSLFGYHTQPRHLLFIFHLENGSKLKRQCFIPPVALTEHAWFSISIGIKSVVRCDIGCKASWGDRNWCFVEGLQFIAESNPELTRNFEEMQSRRDEHAIRGIFLSNHGRKGDVDVSHPGVVRIAREEVSGVFSQHNTLNNFIQMLDGASFLMCSCISLPFCPLYAPRLLRCVHICVFGGDNQPKDIDIIITLSNGTEFKREFRIDRVESPTYAWFSLPLDDLITDSSHSIPSIPPISHVALASEDVSSARVDNNPDMSRVIGDPKPYVICCEICCVSSWAGNPWHRIDGIRIFKGEEEEHAHRQAFERKEKERMLRASKSEFMMKGDRDVLPVLDVMHYKPAKIIKKGLEGSFKEICGPSELIYFLKGKQCLMFYEFTLQFSFPRSICWIELCSGGYESQPKDIDVILHTDDGTTCRSIGVICGPSELIYFLKGKQCLMFYEFTLQFSFPRSICWIELCSGGYESQPKDIDVILHTDDGTTCRSIGVVTETESQTTVSAGGGCGGIGKITKEFRLERMPEKEYQWHKLDISCIDNVTGCTVKCVNSWGGHEWCMLDMIRFIVDNRRDQIERKRRERKQQHERIEIQFEDEYAKIWGE</sequence>
<protein>
    <submittedName>
        <fullName evidence="1">Uncharacterized protein</fullName>
    </submittedName>
</protein>
<evidence type="ECO:0000313" key="2">
    <source>
        <dbReference type="Proteomes" id="UP001057375"/>
    </source>
</evidence>
<evidence type="ECO:0000313" key="1">
    <source>
        <dbReference type="EMBL" id="GKT36567.1"/>
    </source>
</evidence>
<dbReference type="EMBL" id="BQXS01011254">
    <property type="protein sequence ID" value="GKT36567.1"/>
    <property type="molecule type" value="Genomic_DNA"/>
</dbReference>
<accession>A0ABQ5KVW6</accession>
<keyword evidence="2" id="KW-1185">Reference proteome</keyword>
<dbReference type="Proteomes" id="UP001057375">
    <property type="component" value="Unassembled WGS sequence"/>
</dbReference>
<organism evidence="1 2">
    <name type="scientific">Aduncisulcus paluster</name>
    <dbReference type="NCBI Taxonomy" id="2918883"/>
    <lineage>
        <taxon>Eukaryota</taxon>
        <taxon>Metamonada</taxon>
        <taxon>Carpediemonas-like organisms</taxon>
        <taxon>Aduncisulcus</taxon>
    </lineage>
</organism>
<proteinExistence type="predicted"/>